<name>A0A3M7KUE1_AUXPR</name>
<dbReference type="CDD" id="cd01359">
    <property type="entry name" value="Argininosuccinate_lyase"/>
    <property type="match status" value="1"/>
</dbReference>
<dbReference type="EMBL" id="QOKY01000198">
    <property type="protein sequence ID" value="RMZ53325.1"/>
    <property type="molecule type" value="Genomic_DNA"/>
</dbReference>
<dbReference type="NCBIfam" id="TIGR00838">
    <property type="entry name" value="argH"/>
    <property type="match status" value="1"/>
</dbReference>
<evidence type="ECO:0000259" key="6">
    <source>
        <dbReference type="Pfam" id="PF14698"/>
    </source>
</evidence>
<dbReference type="Gene3D" id="1.20.200.10">
    <property type="entry name" value="Fumarase/aspartase (Central domain)"/>
    <property type="match status" value="1"/>
</dbReference>
<evidence type="ECO:0000256" key="2">
    <source>
        <dbReference type="ARBA" id="ARBA00022603"/>
    </source>
</evidence>
<evidence type="ECO:0000313" key="7">
    <source>
        <dbReference type="EMBL" id="RMZ53325.1"/>
    </source>
</evidence>
<dbReference type="SUPFAM" id="SSF75217">
    <property type="entry name" value="alpha/beta knot"/>
    <property type="match status" value="1"/>
</dbReference>
<dbReference type="Gene3D" id="3.40.1280.10">
    <property type="match status" value="1"/>
</dbReference>
<feature type="domain" description="tRNA/rRNA methyltransferase SpoU type" evidence="5">
    <location>
        <begin position="5"/>
        <end position="96"/>
    </location>
</feature>
<dbReference type="GO" id="GO:0008173">
    <property type="term" value="F:RNA methyltransferase activity"/>
    <property type="evidence" value="ECO:0007669"/>
    <property type="project" value="InterPro"/>
</dbReference>
<dbReference type="Gene3D" id="1.10.275.10">
    <property type="entry name" value="Fumarase/aspartase (N-terminal domain)"/>
    <property type="match status" value="1"/>
</dbReference>
<evidence type="ECO:0000259" key="4">
    <source>
        <dbReference type="Pfam" id="PF00206"/>
    </source>
</evidence>
<evidence type="ECO:0000256" key="1">
    <source>
        <dbReference type="ARBA" id="ARBA00010755"/>
    </source>
</evidence>
<dbReference type="InterPro" id="IPR029028">
    <property type="entry name" value="Alpha/beta_knot_MTases"/>
</dbReference>
<feature type="domain" description="Argininosuccinate lyase C-terminal" evidence="6">
    <location>
        <begin position="484"/>
        <end position="549"/>
    </location>
</feature>
<keyword evidence="3" id="KW-0808">Transferase</keyword>
<dbReference type="PRINTS" id="PR00145">
    <property type="entry name" value="ARGSUCLYASE"/>
</dbReference>
<evidence type="ECO:0000259" key="5">
    <source>
        <dbReference type="Pfam" id="PF00588"/>
    </source>
</evidence>
<dbReference type="PRINTS" id="PR00149">
    <property type="entry name" value="FUMRATELYASE"/>
</dbReference>
<dbReference type="Gene3D" id="1.10.40.30">
    <property type="entry name" value="Fumarase/aspartase (C-terminal domain)"/>
    <property type="match status" value="1"/>
</dbReference>
<dbReference type="GO" id="GO:0006396">
    <property type="term" value="P:RNA processing"/>
    <property type="evidence" value="ECO:0007669"/>
    <property type="project" value="InterPro"/>
</dbReference>
<organism evidence="7 8">
    <name type="scientific">Auxenochlorella protothecoides</name>
    <name type="common">Green microalga</name>
    <name type="synonym">Chlorella protothecoides</name>
    <dbReference type="NCBI Taxonomy" id="3075"/>
    <lineage>
        <taxon>Eukaryota</taxon>
        <taxon>Viridiplantae</taxon>
        <taxon>Chlorophyta</taxon>
        <taxon>core chlorophytes</taxon>
        <taxon>Trebouxiophyceae</taxon>
        <taxon>Chlorellales</taxon>
        <taxon>Chlorellaceae</taxon>
        <taxon>Auxenochlorella</taxon>
    </lineage>
</organism>
<gene>
    <name evidence="7" type="ORF">APUTEX25_004813</name>
</gene>
<reference evidence="8" key="1">
    <citation type="journal article" date="2018" name="Algal Res.">
        <title>Characterization of plant carbon substrate utilization by Auxenochlorella protothecoides.</title>
        <authorList>
            <person name="Vogler B.W."/>
            <person name="Starkenburg S.R."/>
            <person name="Sudasinghe N."/>
            <person name="Schambach J.Y."/>
            <person name="Rollin J.A."/>
            <person name="Pattathil S."/>
            <person name="Barry A.N."/>
        </authorList>
    </citation>
    <scope>NUCLEOTIDE SEQUENCE [LARGE SCALE GENOMIC DNA]</scope>
    <source>
        <strain evidence="8">UTEX 25</strain>
    </source>
</reference>
<protein>
    <recommendedName>
        <fullName evidence="9">Argininosuccinate lyase</fullName>
    </recommendedName>
</protein>
<dbReference type="FunFam" id="1.20.200.10:FF:000015">
    <property type="entry name" value="argininosuccinate lyase isoform X2"/>
    <property type="match status" value="1"/>
</dbReference>
<dbReference type="InterPro" id="IPR029419">
    <property type="entry name" value="Arg_succ_lyase_C"/>
</dbReference>
<dbReference type="InterPro" id="IPR022761">
    <property type="entry name" value="Fumarate_lyase_N"/>
</dbReference>
<accession>A0A3M7KUE1</accession>
<dbReference type="SUPFAM" id="SSF48557">
    <property type="entry name" value="L-aspartase-like"/>
    <property type="match status" value="1"/>
</dbReference>
<dbReference type="Pfam" id="PF14698">
    <property type="entry name" value="ASL_C2"/>
    <property type="match status" value="1"/>
</dbReference>
<dbReference type="PANTHER" id="PTHR43814">
    <property type="entry name" value="ARGININOSUCCINATE LYASE"/>
    <property type="match status" value="1"/>
</dbReference>
<dbReference type="PROSITE" id="PS00163">
    <property type="entry name" value="FUMARATE_LYASES"/>
    <property type="match status" value="1"/>
</dbReference>
<dbReference type="InterPro" id="IPR000362">
    <property type="entry name" value="Fumarate_lyase_fam"/>
</dbReference>
<comment type="similarity">
    <text evidence="1">Belongs to the lyase 1 family. Argininosuccinate lyase subfamily.</text>
</comment>
<dbReference type="Pfam" id="PF00588">
    <property type="entry name" value="SpoU_methylase"/>
    <property type="match status" value="1"/>
</dbReference>
<feature type="domain" description="Fumarate lyase N-terminal" evidence="4">
    <location>
        <begin position="126"/>
        <end position="421"/>
    </location>
</feature>
<dbReference type="AlphaFoldDB" id="A0A3M7KUE1"/>
<evidence type="ECO:0008006" key="9">
    <source>
        <dbReference type="Google" id="ProtNLM"/>
    </source>
</evidence>
<dbReference type="InterPro" id="IPR009049">
    <property type="entry name" value="Argininosuccinate_lyase"/>
</dbReference>
<evidence type="ECO:0000256" key="3">
    <source>
        <dbReference type="ARBA" id="ARBA00022679"/>
    </source>
</evidence>
<dbReference type="FunFam" id="1.10.40.30:FF:000001">
    <property type="entry name" value="Argininosuccinate lyase"/>
    <property type="match status" value="1"/>
</dbReference>
<dbReference type="GO" id="GO:0004056">
    <property type="term" value="F:argininosuccinate lyase activity"/>
    <property type="evidence" value="ECO:0007669"/>
    <property type="project" value="InterPro"/>
</dbReference>
<dbReference type="GO" id="GO:0005829">
    <property type="term" value="C:cytosol"/>
    <property type="evidence" value="ECO:0007669"/>
    <property type="project" value="TreeGrafter"/>
</dbReference>
<dbReference type="GO" id="GO:0042450">
    <property type="term" value="P:L-arginine biosynthetic process via ornithine"/>
    <property type="evidence" value="ECO:0007669"/>
    <property type="project" value="InterPro"/>
</dbReference>
<dbReference type="InterPro" id="IPR008948">
    <property type="entry name" value="L-Aspartase-like"/>
</dbReference>
<keyword evidence="2" id="KW-0489">Methyltransferase</keyword>
<proteinExistence type="inferred from homology"/>
<dbReference type="Pfam" id="PF00206">
    <property type="entry name" value="Lyase_1"/>
    <property type="match status" value="1"/>
</dbReference>
<dbReference type="InterPro" id="IPR024083">
    <property type="entry name" value="Fumarase/histidase_N"/>
</dbReference>
<dbReference type="HAMAP" id="MF_00006">
    <property type="entry name" value="Arg_succ_lyase"/>
    <property type="match status" value="1"/>
</dbReference>
<dbReference type="GO" id="GO:0032259">
    <property type="term" value="P:methylation"/>
    <property type="evidence" value="ECO:0007669"/>
    <property type="project" value="UniProtKB-KW"/>
</dbReference>
<dbReference type="PANTHER" id="PTHR43814:SF1">
    <property type="entry name" value="ARGININOSUCCINATE LYASE"/>
    <property type="match status" value="1"/>
</dbReference>
<dbReference type="InterPro" id="IPR020557">
    <property type="entry name" value="Fumarate_lyase_CS"/>
</dbReference>
<evidence type="ECO:0000313" key="8">
    <source>
        <dbReference type="Proteomes" id="UP000279271"/>
    </source>
</evidence>
<dbReference type="Proteomes" id="UP000279271">
    <property type="component" value="Unassembled WGS sequence"/>
</dbReference>
<dbReference type="InterPro" id="IPR029026">
    <property type="entry name" value="tRNA_m1G_MTases_N"/>
</dbReference>
<dbReference type="FunFam" id="1.10.275.10:FF:000002">
    <property type="entry name" value="Argininosuccinate lyase"/>
    <property type="match status" value="1"/>
</dbReference>
<comment type="caution">
    <text evidence="7">The sequence shown here is derived from an EMBL/GenBank/DDBJ whole genome shotgun (WGS) entry which is preliminary data.</text>
</comment>
<dbReference type="InterPro" id="IPR001537">
    <property type="entry name" value="SpoU_MeTrfase"/>
</dbReference>
<dbReference type="GO" id="GO:0003723">
    <property type="term" value="F:RNA binding"/>
    <property type="evidence" value="ECO:0007669"/>
    <property type="project" value="InterPro"/>
</dbReference>
<sequence>MQVHDDIEAFLAFYESLPGPKRLIGYSKFAERHYAQDGLYGPGTWLVFGSETSGLPTMAVEAVNNDAGNSAMVKIPMQQQHVRSLNLATSVGIGVYEALRQLDGAVLPDATAAPTDTPAAKKLWGGRFTGATDPLMEKFNESLPFDKRMWAEDIRGSQAYAKALAKAGVLTDEEAATIVEGLARVAGEWEAGTFRIVAGDEDIHTANERRLSELIGALGGKLHTGRSRNDQCVTDTRLWLLGALGRVRASLHALIAAAADRAAAEADVLMPGYTHLQPAQTVRWSHWLLSHAAAWQRDDQRLAGLLPRVATLPLGSGALAGNPFGVDRQFLARELGFHGGVCPNSMDAVSDRDFVAETIFTASLHLVHLSRWAEDLIIYSSGPYRFVQCSDAYATGSSLMPQKKNPDALELIRGKGGRSIGGVTSMLAVLKGTPTTYNKDFQESWELMFDAVDTLHDCVRIATGVLSTLRIDPEAMRRGLSADMLATDLAEYLVRRGVPFRETHHISGAAVKMAEDRGCALSDLTPADLRTIHPLFDDDVAEVWDFARSADTRDTEGGASHRSVAEQISKLRAYLEQNAV</sequence>